<organism evidence="2 3">
    <name type="scientific">Pisolithus microcarpus 441</name>
    <dbReference type="NCBI Taxonomy" id="765257"/>
    <lineage>
        <taxon>Eukaryota</taxon>
        <taxon>Fungi</taxon>
        <taxon>Dikarya</taxon>
        <taxon>Basidiomycota</taxon>
        <taxon>Agaricomycotina</taxon>
        <taxon>Agaricomycetes</taxon>
        <taxon>Agaricomycetidae</taxon>
        <taxon>Boletales</taxon>
        <taxon>Sclerodermatineae</taxon>
        <taxon>Pisolithaceae</taxon>
        <taxon>Pisolithus</taxon>
    </lineage>
</organism>
<feature type="region of interest" description="Disordered" evidence="1">
    <location>
        <begin position="1"/>
        <end position="50"/>
    </location>
</feature>
<dbReference type="AlphaFoldDB" id="A0A0C9Y922"/>
<protein>
    <submittedName>
        <fullName evidence="2">Uncharacterized protein</fullName>
    </submittedName>
</protein>
<keyword evidence="3" id="KW-1185">Reference proteome</keyword>
<reference evidence="2 3" key="1">
    <citation type="submission" date="2014-04" db="EMBL/GenBank/DDBJ databases">
        <authorList>
            <consortium name="DOE Joint Genome Institute"/>
            <person name="Kuo A."/>
            <person name="Kohler A."/>
            <person name="Costa M.D."/>
            <person name="Nagy L.G."/>
            <person name="Floudas D."/>
            <person name="Copeland A."/>
            <person name="Barry K.W."/>
            <person name="Cichocki N."/>
            <person name="Veneault-Fourrey C."/>
            <person name="LaButti K."/>
            <person name="Lindquist E.A."/>
            <person name="Lipzen A."/>
            <person name="Lundell T."/>
            <person name="Morin E."/>
            <person name="Murat C."/>
            <person name="Sun H."/>
            <person name="Tunlid A."/>
            <person name="Henrissat B."/>
            <person name="Grigoriev I.V."/>
            <person name="Hibbett D.S."/>
            <person name="Martin F."/>
            <person name="Nordberg H.P."/>
            <person name="Cantor M.N."/>
            <person name="Hua S.X."/>
        </authorList>
    </citation>
    <scope>NUCLEOTIDE SEQUENCE [LARGE SCALE GENOMIC DNA]</scope>
    <source>
        <strain evidence="2 3">441</strain>
    </source>
</reference>
<accession>A0A0C9Y922</accession>
<gene>
    <name evidence="2" type="ORF">PISMIDRAFT_562636</name>
</gene>
<name>A0A0C9Y922_9AGAM</name>
<evidence type="ECO:0000313" key="3">
    <source>
        <dbReference type="Proteomes" id="UP000054018"/>
    </source>
</evidence>
<evidence type="ECO:0000313" key="2">
    <source>
        <dbReference type="EMBL" id="KIK21190.1"/>
    </source>
</evidence>
<evidence type="ECO:0000256" key="1">
    <source>
        <dbReference type="SAM" id="MobiDB-lite"/>
    </source>
</evidence>
<proteinExistence type="predicted"/>
<dbReference type="EMBL" id="KN833754">
    <property type="protein sequence ID" value="KIK21190.1"/>
    <property type="molecule type" value="Genomic_DNA"/>
</dbReference>
<sequence>MTTMGTRAMAESGLGSLPGIGSKARGGGRGEKRPRVPSDSLCGGNDYNRLLDNPVDTRDNKLYFSVSANFHFNHSTRPHSLYSFRWKNCLSGLHSSRPHQVRPTILETDQAISGHIGRFNREHRTSQSRQNHSHSKWWPLWHVGRAARSDQLVRWEARWNFASLR</sequence>
<dbReference type="Proteomes" id="UP000054018">
    <property type="component" value="Unassembled WGS sequence"/>
</dbReference>
<dbReference type="HOGENOM" id="CLU_1611448_0_0_1"/>
<reference evidence="3" key="2">
    <citation type="submission" date="2015-01" db="EMBL/GenBank/DDBJ databases">
        <title>Evolutionary Origins and Diversification of the Mycorrhizal Mutualists.</title>
        <authorList>
            <consortium name="DOE Joint Genome Institute"/>
            <consortium name="Mycorrhizal Genomics Consortium"/>
            <person name="Kohler A."/>
            <person name="Kuo A."/>
            <person name="Nagy L.G."/>
            <person name="Floudas D."/>
            <person name="Copeland A."/>
            <person name="Barry K.W."/>
            <person name="Cichocki N."/>
            <person name="Veneault-Fourrey C."/>
            <person name="LaButti K."/>
            <person name="Lindquist E.A."/>
            <person name="Lipzen A."/>
            <person name="Lundell T."/>
            <person name="Morin E."/>
            <person name="Murat C."/>
            <person name="Riley R."/>
            <person name="Ohm R."/>
            <person name="Sun H."/>
            <person name="Tunlid A."/>
            <person name="Henrissat B."/>
            <person name="Grigoriev I.V."/>
            <person name="Hibbett D.S."/>
            <person name="Martin F."/>
        </authorList>
    </citation>
    <scope>NUCLEOTIDE SEQUENCE [LARGE SCALE GENOMIC DNA]</scope>
    <source>
        <strain evidence="3">441</strain>
    </source>
</reference>